<dbReference type="InterPro" id="IPR036875">
    <property type="entry name" value="Znf_CCHC_sf"/>
</dbReference>
<dbReference type="SUPFAM" id="SSF57756">
    <property type="entry name" value="Retrovirus zinc finger-like domains"/>
    <property type="match status" value="1"/>
</dbReference>
<evidence type="ECO:0000256" key="1">
    <source>
        <dbReference type="PROSITE-ProRule" id="PRU00047"/>
    </source>
</evidence>
<evidence type="ECO:0000256" key="2">
    <source>
        <dbReference type="SAM" id="MobiDB-lite"/>
    </source>
</evidence>
<keyword evidence="1" id="KW-0479">Metal-binding</keyword>
<feature type="compositionally biased region" description="Basic and acidic residues" evidence="2">
    <location>
        <begin position="214"/>
        <end position="226"/>
    </location>
</feature>
<dbReference type="EMBL" id="BQNB010008645">
    <property type="protein sequence ID" value="GJS52286.1"/>
    <property type="molecule type" value="Genomic_DNA"/>
</dbReference>
<protein>
    <submittedName>
        <fullName evidence="4">Reverse transcriptase domain-containing protein</fullName>
    </submittedName>
</protein>
<keyword evidence="1" id="KW-0862">Zinc</keyword>
<evidence type="ECO:0000313" key="5">
    <source>
        <dbReference type="Proteomes" id="UP001151760"/>
    </source>
</evidence>
<feature type="compositionally biased region" description="Gly residues" evidence="2">
    <location>
        <begin position="31"/>
        <end position="44"/>
    </location>
</feature>
<dbReference type="InterPro" id="IPR001878">
    <property type="entry name" value="Znf_CCHC"/>
</dbReference>
<dbReference type="Pfam" id="PF00098">
    <property type="entry name" value="zf-CCHC"/>
    <property type="match status" value="1"/>
</dbReference>
<keyword evidence="4" id="KW-0808">Transferase</keyword>
<feature type="region of interest" description="Disordered" evidence="2">
    <location>
        <begin position="214"/>
        <end position="235"/>
    </location>
</feature>
<dbReference type="GO" id="GO:0003964">
    <property type="term" value="F:RNA-directed DNA polymerase activity"/>
    <property type="evidence" value="ECO:0007669"/>
    <property type="project" value="UniProtKB-KW"/>
</dbReference>
<sequence length="353" mass="39765">MIKRRMEEALEAYQNREPARENEDGNRDGGKNGNGNELGGGDGNGNPNVNVGGVVPAARECTYQDFLKYQPLIYKGNDGVIGLTRWFEKMETVFHINDCPPKYQVKYASCTLQNGTLTWWNSYKGTVRTNDAYAMTCKALMKLMTEVFQELVLLCTKMVLEEEDRVEKFIRGLPDKIQGNAIGAEPTRLQDAVPIANNLMDQKLKGYAARNAENTRRFENNSRDNRVQQPPFKRQNGNEQNVARAYTFGNNEKRGYAGPLPYCNNCKLHHEGQCMVKCGNCKRVGHMTRDYRAAIAITTQGAPELNQKVVTCYECGRHGHYKSDCTKLKNQKRGNRTGNKLNEARGRAYAIGG</sequence>
<keyword evidence="4" id="KW-0695">RNA-directed DNA polymerase</keyword>
<gene>
    <name evidence="4" type="ORF">Tco_0625648</name>
</gene>
<accession>A0ABQ4WHF7</accession>
<name>A0ABQ4WHF7_9ASTR</name>
<comment type="caution">
    <text evidence="4">The sequence shown here is derived from an EMBL/GenBank/DDBJ whole genome shotgun (WGS) entry which is preliminary data.</text>
</comment>
<organism evidence="4 5">
    <name type="scientific">Tanacetum coccineum</name>
    <dbReference type="NCBI Taxonomy" id="301880"/>
    <lineage>
        <taxon>Eukaryota</taxon>
        <taxon>Viridiplantae</taxon>
        <taxon>Streptophyta</taxon>
        <taxon>Embryophyta</taxon>
        <taxon>Tracheophyta</taxon>
        <taxon>Spermatophyta</taxon>
        <taxon>Magnoliopsida</taxon>
        <taxon>eudicotyledons</taxon>
        <taxon>Gunneridae</taxon>
        <taxon>Pentapetalae</taxon>
        <taxon>asterids</taxon>
        <taxon>campanulids</taxon>
        <taxon>Asterales</taxon>
        <taxon>Asteraceae</taxon>
        <taxon>Asteroideae</taxon>
        <taxon>Anthemideae</taxon>
        <taxon>Anthemidinae</taxon>
        <taxon>Tanacetum</taxon>
    </lineage>
</organism>
<dbReference type="Gene3D" id="4.10.60.10">
    <property type="entry name" value="Zinc finger, CCHC-type"/>
    <property type="match status" value="1"/>
</dbReference>
<feature type="region of interest" description="Disordered" evidence="2">
    <location>
        <begin position="1"/>
        <end position="51"/>
    </location>
</feature>
<keyword evidence="1" id="KW-0863">Zinc-finger</keyword>
<dbReference type="PROSITE" id="PS50158">
    <property type="entry name" value="ZF_CCHC"/>
    <property type="match status" value="1"/>
</dbReference>
<evidence type="ECO:0000259" key="3">
    <source>
        <dbReference type="PROSITE" id="PS50158"/>
    </source>
</evidence>
<dbReference type="SMART" id="SM00343">
    <property type="entry name" value="ZnF_C2HC"/>
    <property type="match status" value="2"/>
</dbReference>
<keyword evidence="4" id="KW-0548">Nucleotidyltransferase</keyword>
<reference evidence="4" key="1">
    <citation type="journal article" date="2022" name="Int. J. Mol. Sci.">
        <title>Draft Genome of Tanacetum Coccineum: Genomic Comparison of Closely Related Tanacetum-Family Plants.</title>
        <authorList>
            <person name="Yamashiro T."/>
            <person name="Shiraishi A."/>
            <person name="Nakayama K."/>
            <person name="Satake H."/>
        </authorList>
    </citation>
    <scope>NUCLEOTIDE SEQUENCE</scope>
</reference>
<proteinExistence type="predicted"/>
<dbReference type="Proteomes" id="UP001151760">
    <property type="component" value="Unassembled WGS sequence"/>
</dbReference>
<feature type="compositionally biased region" description="Basic and acidic residues" evidence="2">
    <location>
        <begin position="17"/>
        <end position="30"/>
    </location>
</feature>
<evidence type="ECO:0000313" key="4">
    <source>
        <dbReference type="EMBL" id="GJS52286.1"/>
    </source>
</evidence>
<reference evidence="4" key="2">
    <citation type="submission" date="2022-01" db="EMBL/GenBank/DDBJ databases">
        <authorList>
            <person name="Yamashiro T."/>
            <person name="Shiraishi A."/>
            <person name="Satake H."/>
            <person name="Nakayama K."/>
        </authorList>
    </citation>
    <scope>NUCLEOTIDE SEQUENCE</scope>
</reference>
<keyword evidence="5" id="KW-1185">Reference proteome</keyword>
<feature type="domain" description="CCHC-type" evidence="3">
    <location>
        <begin position="312"/>
        <end position="327"/>
    </location>
</feature>